<organism evidence="3 4">
    <name type="scientific">Desulfobulbus oligotrophicus</name>
    <dbReference type="NCBI Taxonomy" id="1909699"/>
    <lineage>
        <taxon>Bacteria</taxon>
        <taxon>Pseudomonadati</taxon>
        <taxon>Thermodesulfobacteriota</taxon>
        <taxon>Desulfobulbia</taxon>
        <taxon>Desulfobulbales</taxon>
        <taxon>Desulfobulbaceae</taxon>
        <taxon>Desulfobulbus</taxon>
    </lineage>
</organism>
<proteinExistence type="predicted"/>
<reference evidence="3 4" key="1">
    <citation type="submission" date="2020-05" db="EMBL/GenBank/DDBJ databases">
        <title>Complete genome of Desulfobulbus oligotrophicus.</title>
        <authorList>
            <person name="Podar M."/>
        </authorList>
    </citation>
    <scope>NUCLEOTIDE SEQUENCE [LARGE SCALE GENOMIC DNA]</scope>
    <source>
        <strain evidence="3 4">Prop6</strain>
    </source>
</reference>
<evidence type="ECO:0000256" key="1">
    <source>
        <dbReference type="SAM" id="SignalP"/>
    </source>
</evidence>
<dbReference type="SMART" id="SM00287">
    <property type="entry name" value="SH3b"/>
    <property type="match status" value="2"/>
</dbReference>
<feature type="domain" description="SH3b" evidence="2">
    <location>
        <begin position="90"/>
        <end position="153"/>
    </location>
</feature>
<accession>A0A7T5VDL3</accession>
<keyword evidence="4" id="KW-1185">Reference proteome</keyword>
<dbReference type="RefSeq" id="WP_199261421.1">
    <property type="nucleotide sequence ID" value="NZ_CP054140.1"/>
</dbReference>
<evidence type="ECO:0000259" key="2">
    <source>
        <dbReference type="SMART" id="SM00287"/>
    </source>
</evidence>
<feature type="chain" id="PRO_5032442778" evidence="1">
    <location>
        <begin position="30"/>
        <end position="153"/>
    </location>
</feature>
<dbReference type="Gene3D" id="2.30.30.40">
    <property type="entry name" value="SH3 Domains"/>
    <property type="match status" value="2"/>
</dbReference>
<feature type="domain" description="SH3b" evidence="2">
    <location>
        <begin position="27"/>
        <end position="89"/>
    </location>
</feature>
<feature type="signal peptide" evidence="1">
    <location>
        <begin position="1"/>
        <end position="29"/>
    </location>
</feature>
<dbReference type="EMBL" id="CP054140">
    <property type="protein sequence ID" value="QQG65851.1"/>
    <property type="molecule type" value="Genomic_DNA"/>
</dbReference>
<dbReference type="AlphaFoldDB" id="A0A7T5VDL3"/>
<evidence type="ECO:0000313" key="3">
    <source>
        <dbReference type="EMBL" id="QQG65851.1"/>
    </source>
</evidence>
<keyword evidence="1" id="KW-0732">Signal</keyword>
<dbReference type="KEGG" id="dog:HP555_08220"/>
<dbReference type="Pfam" id="PF08239">
    <property type="entry name" value="SH3_3"/>
    <property type="match status" value="1"/>
</dbReference>
<evidence type="ECO:0000313" key="4">
    <source>
        <dbReference type="Proteomes" id="UP000596092"/>
    </source>
</evidence>
<sequence length="153" mass="16953">MNKTAPFKILRTCLLATPLIFSLAGSVNAKSIGKDQVNIREQPNTNSPVLFIAPLGYPIKIVKESNGWVYFKDWQNNNGWVHKPLISNIDTAVIIVEKANIRSTSNTSGSVVANAEFGEIYTIQARAKNWVKLGYYESGATVGWIRTDLIFGH</sequence>
<dbReference type="InterPro" id="IPR003646">
    <property type="entry name" value="SH3-like_bac-type"/>
</dbReference>
<name>A0A7T5VDL3_9BACT</name>
<gene>
    <name evidence="3" type="ORF">HP555_08220</name>
</gene>
<dbReference type="Proteomes" id="UP000596092">
    <property type="component" value="Chromosome"/>
</dbReference>
<protein>
    <submittedName>
        <fullName evidence="3">SH3 domain-containing protein</fullName>
    </submittedName>
</protein>